<dbReference type="EMBL" id="QCYY01000568">
    <property type="protein sequence ID" value="ROT84280.1"/>
    <property type="molecule type" value="Genomic_DNA"/>
</dbReference>
<comment type="caution">
    <text evidence="7">The sequence shown here is derived from an EMBL/GenBank/DDBJ whole genome shotgun (WGS) entry which is preliminary data.</text>
</comment>
<evidence type="ECO:0000256" key="2">
    <source>
        <dbReference type="ARBA" id="ARBA00022737"/>
    </source>
</evidence>
<dbReference type="GO" id="GO:0007156">
    <property type="term" value="P:homophilic cell adhesion via plasma membrane adhesion molecules"/>
    <property type="evidence" value="ECO:0007669"/>
    <property type="project" value="InterPro"/>
</dbReference>
<protein>
    <submittedName>
        <fullName evidence="7">Neural-cadherin</fullName>
    </submittedName>
</protein>
<organism evidence="7 8">
    <name type="scientific">Penaeus vannamei</name>
    <name type="common">Whiteleg shrimp</name>
    <name type="synonym">Litopenaeus vannamei</name>
    <dbReference type="NCBI Taxonomy" id="6689"/>
    <lineage>
        <taxon>Eukaryota</taxon>
        <taxon>Metazoa</taxon>
        <taxon>Ecdysozoa</taxon>
        <taxon>Arthropoda</taxon>
        <taxon>Crustacea</taxon>
        <taxon>Multicrustacea</taxon>
        <taxon>Malacostraca</taxon>
        <taxon>Eumalacostraca</taxon>
        <taxon>Eucarida</taxon>
        <taxon>Decapoda</taxon>
        <taxon>Dendrobranchiata</taxon>
        <taxon>Penaeoidea</taxon>
        <taxon>Penaeidae</taxon>
        <taxon>Penaeus</taxon>
    </lineage>
</organism>
<accession>A0A3R7MJE5</accession>
<dbReference type="GO" id="GO:0016342">
    <property type="term" value="C:catenin complex"/>
    <property type="evidence" value="ECO:0007669"/>
    <property type="project" value="TreeGrafter"/>
</dbReference>
<dbReference type="OrthoDB" id="6252479at2759"/>
<evidence type="ECO:0000256" key="4">
    <source>
        <dbReference type="ARBA" id="ARBA00023136"/>
    </source>
</evidence>
<evidence type="ECO:0000256" key="1">
    <source>
        <dbReference type="ARBA" id="ARBA00004370"/>
    </source>
</evidence>
<dbReference type="PANTHER" id="PTHR24027">
    <property type="entry name" value="CADHERIN-23"/>
    <property type="match status" value="1"/>
</dbReference>
<proteinExistence type="predicted"/>
<dbReference type="GO" id="GO:0045296">
    <property type="term" value="F:cadherin binding"/>
    <property type="evidence" value="ECO:0007669"/>
    <property type="project" value="TreeGrafter"/>
</dbReference>
<dbReference type="PRINTS" id="PR00205">
    <property type="entry name" value="CADHERIN"/>
</dbReference>
<sequence>MKIVNQFDGLNQLGPPQVVERSGWGWEHFGVRAEGAVGHLHARKTLDYEDETHRRGFKFMVQVTDRGRGGWEDARHTDTAWVSVKLRDLNDNPPAFSRSHAHVTVQEDAAPGTVLAALTAQDPDMSPARPIKVSFFHARRHDAGANACTDGQEGVEYHVESAWDSLNVNADGEVRLWRRLDREAPGGAEGVARIIAVDHGRPPLSATATLTITVTDVNDCPPRLLPPTVVHVTESSPPTRLATLAATDLDVWEMGHGPPFNFSLAPSNPAHVKALIKLKFRQNLDSGRGGAEVWTTGSLDREEYRRLDVQVWLADAGGMSTTEVLTVVVDDINDNLMRPASKNVYLCKPRTYRILAVRAASTGAGGRCPLPCVWAVRRRNAGGVVVLRYRSLDGDRRCPCSGALRPRAHGWRGRCGGLSATPLY</sequence>
<evidence type="ECO:0000256" key="5">
    <source>
        <dbReference type="PROSITE-ProRule" id="PRU00043"/>
    </source>
</evidence>
<dbReference type="InterPro" id="IPR039808">
    <property type="entry name" value="Cadherin"/>
</dbReference>
<dbReference type="PANTHER" id="PTHR24027:SF438">
    <property type="entry name" value="CADHERIN 23"/>
    <property type="match status" value="1"/>
</dbReference>
<dbReference type="AlphaFoldDB" id="A0A3R7MJE5"/>
<dbReference type="SUPFAM" id="SSF49313">
    <property type="entry name" value="Cadherin-like"/>
    <property type="match status" value="2"/>
</dbReference>
<evidence type="ECO:0000256" key="3">
    <source>
        <dbReference type="ARBA" id="ARBA00022837"/>
    </source>
</evidence>
<reference evidence="7 8" key="1">
    <citation type="submission" date="2018-04" db="EMBL/GenBank/DDBJ databases">
        <authorList>
            <person name="Zhang X."/>
            <person name="Yuan J."/>
            <person name="Li F."/>
            <person name="Xiang J."/>
        </authorList>
    </citation>
    <scope>NUCLEOTIDE SEQUENCE [LARGE SCALE GENOMIC DNA]</scope>
    <source>
        <tissue evidence="7">Muscle</tissue>
    </source>
</reference>
<dbReference type="GO" id="GO:0016477">
    <property type="term" value="P:cell migration"/>
    <property type="evidence" value="ECO:0007669"/>
    <property type="project" value="TreeGrafter"/>
</dbReference>
<reference evidence="7 8" key="2">
    <citation type="submission" date="2019-01" db="EMBL/GenBank/DDBJ databases">
        <title>The decoding of complex shrimp genome reveals the adaptation for benthos swimmer, frequently molting mechanism and breeding impact on genome.</title>
        <authorList>
            <person name="Sun Y."/>
            <person name="Gao Y."/>
            <person name="Yu Y."/>
        </authorList>
    </citation>
    <scope>NUCLEOTIDE SEQUENCE [LARGE SCALE GENOMIC DNA]</scope>
    <source>
        <tissue evidence="7">Muscle</tissue>
    </source>
</reference>
<evidence type="ECO:0000313" key="8">
    <source>
        <dbReference type="Proteomes" id="UP000283509"/>
    </source>
</evidence>
<dbReference type="GO" id="GO:0008013">
    <property type="term" value="F:beta-catenin binding"/>
    <property type="evidence" value="ECO:0007669"/>
    <property type="project" value="TreeGrafter"/>
</dbReference>
<feature type="domain" description="Cadherin" evidence="6">
    <location>
        <begin position="97"/>
        <end position="224"/>
    </location>
</feature>
<keyword evidence="4" id="KW-0472">Membrane</keyword>
<name>A0A3R7MJE5_PENVA</name>
<dbReference type="Proteomes" id="UP000283509">
    <property type="component" value="Unassembled WGS sequence"/>
</dbReference>
<dbReference type="CDD" id="cd11304">
    <property type="entry name" value="Cadherin_repeat"/>
    <property type="match status" value="2"/>
</dbReference>
<gene>
    <name evidence="7" type="ORF">C7M84_022547</name>
</gene>
<feature type="domain" description="Cadherin" evidence="6">
    <location>
        <begin position="224"/>
        <end position="341"/>
    </location>
</feature>
<dbReference type="GO" id="GO:0005509">
    <property type="term" value="F:calcium ion binding"/>
    <property type="evidence" value="ECO:0007669"/>
    <property type="project" value="UniProtKB-UniRule"/>
</dbReference>
<dbReference type="SMART" id="SM00112">
    <property type="entry name" value="CA"/>
    <property type="match status" value="3"/>
</dbReference>
<evidence type="ECO:0000259" key="6">
    <source>
        <dbReference type="PROSITE" id="PS50268"/>
    </source>
</evidence>
<dbReference type="STRING" id="6689.A0A3R7MJE5"/>
<dbReference type="InterPro" id="IPR002126">
    <property type="entry name" value="Cadherin-like_dom"/>
</dbReference>
<dbReference type="Pfam" id="PF00028">
    <property type="entry name" value="Cadherin"/>
    <property type="match status" value="1"/>
</dbReference>
<dbReference type="Gene3D" id="2.60.40.60">
    <property type="entry name" value="Cadherins"/>
    <property type="match status" value="3"/>
</dbReference>
<dbReference type="PROSITE" id="PS50268">
    <property type="entry name" value="CADHERIN_2"/>
    <property type="match status" value="3"/>
</dbReference>
<comment type="subcellular location">
    <subcellularLocation>
        <location evidence="1">Membrane</location>
    </subcellularLocation>
</comment>
<keyword evidence="2" id="KW-0677">Repeat</keyword>
<keyword evidence="8" id="KW-1185">Reference proteome</keyword>
<dbReference type="InterPro" id="IPR015919">
    <property type="entry name" value="Cadherin-like_sf"/>
</dbReference>
<evidence type="ECO:0000313" key="7">
    <source>
        <dbReference type="EMBL" id="ROT84280.1"/>
    </source>
</evidence>
<feature type="domain" description="Cadherin" evidence="6">
    <location>
        <begin position="29"/>
        <end position="96"/>
    </location>
</feature>
<keyword evidence="3 5" id="KW-0106">Calcium</keyword>